<keyword evidence="1" id="KW-1133">Transmembrane helix</keyword>
<keyword evidence="1" id="KW-0812">Transmembrane</keyword>
<gene>
    <name evidence="2" type="ORF">H9634_11295</name>
</gene>
<feature type="transmembrane region" description="Helical" evidence="1">
    <location>
        <begin position="221"/>
        <end position="243"/>
    </location>
</feature>
<feature type="transmembrane region" description="Helical" evidence="1">
    <location>
        <begin position="94"/>
        <end position="117"/>
    </location>
</feature>
<reference evidence="2 3" key="1">
    <citation type="submission" date="2020-08" db="EMBL/GenBank/DDBJ databases">
        <title>A Genomic Blueprint of the Chicken Gut Microbiome.</title>
        <authorList>
            <person name="Gilroy R."/>
            <person name="Ravi A."/>
            <person name="Getino M."/>
            <person name="Pursley I."/>
            <person name="Horton D.L."/>
            <person name="Alikhan N.-F."/>
            <person name="Baker D."/>
            <person name="Gharbi K."/>
            <person name="Hall N."/>
            <person name="Watson M."/>
            <person name="Adriaenssens E.M."/>
            <person name="Foster-Nyarko E."/>
            <person name="Jarju S."/>
            <person name="Secka A."/>
            <person name="Antonio M."/>
            <person name="Oren A."/>
            <person name="Chaudhuri R."/>
            <person name="La Ragione R.M."/>
            <person name="Hildebrand F."/>
            <person name="Pallen M.J."/>
        </authorList>
    </citation>
    <scope>NUCLEOTIDE SEQUENCE [LARGE SCALE GENOMIC DNA]</scope>
    <source>
        <strain evidence="2 3">Re57</strain>
    </source>
</reference>
<keyword evidence="3" id="KW-1185">Reference proteome</keyword>
<dbReference type="EMBL" id="JACSPY010000012">
    <property type="protein sequence ID" value="MBD8021364.1"/>
    <property type="molecule type" value="Genomic_DNA"/>
</dbReference>
<comment type="caution">
    <text evidence="2">The sequence shown here is derived from an EMBL/GenBank/DDBJ whole genome shotgun (WGS) entry which is preliminary data.</text>
</comment>
<proteinExistence type="predicted"/>
<dbReference type="Pfam" id="PF12730">
    <property type="entry name" value="ABC2_membrane_4"/>
    <property type="match status" value="1"/>
</dbReference>
<feature type="transmembrane region" description="Helical" evidence="1">
    <location>
        <begin position="165"/>
        <end position="185"/>
    </location>
</feature>
<organism evidence="2 3">
    <name type="scientific">Brevibacterium gallinarum</name>
    <dbReference type="NCBI Taxonomy" id="2762220"/>
    <lineage>
        <taxon>Bacteria</taxon>
        <taxon>Bacillati</taxon>
        <taxon>Actinomycetota</taxon>
        <taxon>Actinomycetes</taxon>
        <taxon>Micrococcales</taxon>
        <taxon>Brevibacteriaceae</taxon>
        <taxon>Brevibacterium</taxon>
    </lineage>
</organism>
<feature type="transmembrane region" description="Helical" evidence="1">
    <location>
        <begin position="54"/>
        <end position="74"/>
    </location>
</feature>
<protein>
    <submittedName>
        <fullName evidence="2">ABC transporter permease</fullName>
    </submittedName>
</protein>
<sequence length="248" mass="26119">MQALRAEFIKLKRSLSWTVVFLLPLVMVLSGAVNTLMAGEQPDDGWHTMWLRSAVFYGLFPLAVGIGILASLVWRSEHQGGNWNALMSGPTSTWRIVAAKAGSLSLLTAGMQILLLSSVAAVGKLVFGLPGMPPPDYLGITALIAVACLPVAVLQSGLSMIFRSFAVPIAVAFTGAGLAVVLLLAELPGLVWVFPYALIGRTTQLGTGTFADSGHISAVDVLTVLGASGLLTVVLLFGSVAWLERKDF</sequence>
<dbReference type="Proteomes" id="UP000651517">
    <property type="component" value="Unassembled WGS sequence"/>
</dbReference>
<evidence type="ECO:0000313" key="3">
    <source>
        <dbReference type="Proteomes" id="UP000651517"/>
    </source>
</evidence>
<keyword evidence="1" id="KW-0472">Membrane</keyword>
<feature type="transmembrane region" description="Helical" evidence="1">
    <location>
        <begin position="137"/>
        <end position="158"/>
    </location>
</feature>
<name>A0ABR8WWA1_9MICO</name>
<evidence type="ECO:0000313" key="2">
    <source>
        <dbReference type="EMBL" id="MBD8021364.1"/>
    </source>
</evidence>
<dbReference type="RefSeq" id="WP_191726796.1">
    <property type="nucleotide sequence ID" value="NZ_JACSPY010000012.1"/>
</dbReference>
<evidence type="ECO:0000256" key="1">
    <source>
        <dbReference type="SAM" id="Phobius"/>
    </source>
</evidence>
<accession>A0ABR8WWA1</accession>
<dbReference type="CDD" id="cd21809">
    <property type="entry name" value="ABC-2_lan_permease-like"/>
    <property type="match status" value="1"/>
</dbReference>